<evidence type="ECO:0000313" key="3">
    <source>
        <dbReference type="EMBL" id="CAF4318594.1"/>
    </source>
</evidence>
<comment type="caution">
    <text evidence="2">The sequence shown here is derived from an EMBL/GenBank/DDBJ whole genome shotgun (WGS) entry which is preliminary data.</text>
</comment>
<dbReference type="Pfam" id="PF02338">
    <property type="entry name" value="OTU"/>
    <property type="match status" value="1"/>
</dbReference>
<feature type="domain" description="OTU" evidence="1">
    <location>
        <begin position="66"/>
        <end position="235"/>
    </location>
</feature>
<proteinExistence type="predicted"/>
<evidence type="ECO:0000313" key="4">
    <source>
        <dbReference type="Proteomes" id="UP000663829"/>
    </source>
</evidence>
<dbReference type="EMBL" id="CAJNOQ010019093">
    <property type="protein sequence ID" value="CAF1443072.1"/>
    <property type="molecule type" value="Genomic_DNA"/>
</dbReference>
<sequence>MLIKFVPATVKLERITVTDPSVSATYTTTISVNDKVLKHFRHYLCDNQKSLEKAKIINWCSTVVPLYSLKTVGKGNCLLNACMMGMIGIGDTNFILRNHLSKYIELNESALHDRWKYSKIVNDRKLNLNLELEEHILEEGLTRTPRQHIIEEVPVLNDEKCVYLQSCHIFAAYNTLKRPIIVVGSEYIGTIHEKQAQLNDIIGLYLPLLTNTSNIIHYPIVLQYSLNHFSPLVCQRNDPSTSSKSFLLPLLPLSFWSSAKKANASSVTLKDLPIHYLNNMEAININSLLKKYLIIEELNINDEQTIRSCLVGDERIPADVNFTDKYPQYLKENINNETPSDNLLRSNNPVNTFQFVLCVVLCIQVS</sequence>
<dbReference type="Proteomes" id="UP000681722">
    <property type="component" value="Unassembled WGS sequence"/>
</dbReference>
<dbReference type="Proteomes" id="UP000663829">
    <property type="component" value="Unassembled WGS sequence"/>
</dbReference>
<reference evidence="2" key="1">
    <citation type="submission" date="2021-02" db="EMBL/GenBank/DDBJ databases">
        <authorList>
            <person name="Nowell W R."/>
        </authorList>
    </citation>
    <scope>NUCLEOTIDE SEQUENCE</scope>
</reference>
<dbReference type="AlphaFoldDB" id="A0A815P202"/>
<dbReference type="PROSITE" id="PS50802">
    <property type="entry name" value="OTU"/>
    <property type="match status" value="1"/>
</dbReference>
<keyword evidence="4" id="KW-1185">Reference proteome</keyword>
<dbReference type="OrthoDB" id="10064699at2759"/>
<dbReference type="EMBL" id="CAJOBC010084536">
    <property type="protein sequence ID" value="CAF4318594.1"/>
    <property type="molecule type" value="Genomic_DNA"/>
</dbReference>
<dbReference type="InterPro" id="IPR003323">
    <property type="entry name" value="OTU_dom"/>
</dbReference>
<gene>
    <name evidence="2" type="ORF">GPM918_LOCUS34445</name>
    <name evidence="3" type="ORF">SRO942_LOCUS35144</name>
</gene>
<accession>A0A815P202</accession>
<name>A0A815P202_9BILA</name>
<evidence type="ECO:0000313" key="2">
    <source>
        <dbReference type="EMBL" id="CAF1443072.1"/>
    </source>
</evidence>
<protein>
    <recommendedName>
        <fullName evidence="1">OTU domain-containing protein</fullName>
    </recommendedName>
</protein>
<evidence type="ECO:0000259" key="1">
    <source>
        <dbReference type="PROSITE" id="PS50802"/>
    </source>
</evidence>
<organism evidence="2 4">
    <name type="scientific">Didymodactylos carnosus</name>
    <dbReference type="NCBI Taxonomy" id="1234261"/>
    <lineage>
        <taxon>Eukaryota</taxon>
        <taxon>Metazoa</taxon>
        <taxon>Spiralia</taxon>
        <taxon>Gnathifera</taxon>
        <taxon>Rotifera</taxon>
        <taxon>Eurotatoria</taxon>
        <taxon>Bdelloidea</taxon>
        <taxon>Philodinida</taxon>
        <taxon>Philodinidae</taxon>
        <taxon>Didymodactylos</taxon>
    </lineage>
</organism>